<evidence type="ECO:0000256" key="9">
    <source>
        <dbReference type="ARBA" id="ARBA00022989"/>
    </source>
</evidence>
<proteinExistence type="predicted"/>
<dbReference type="PANTHER" id="PTHR34590">
    <property type="entry name" value="OS03G0124300 PROTEIN-RELATED"/>
    <property type="match status" value="1"/>
</dbReference>
<dbReference type="PROSITE" id="PS00108">
    <property type="entry name" value="PROTEIN_KINASE_ST"/>
    <property type="match status" value="1"/>
</dbReference>
<keyword evidence="6" id="KW-0547">Nucleotide-binding</keyword>
<keyword evidence="5" id="KW-0732">Signal</keyword>
<dbReference type="GO" id="GO:0004714">
    <property type="term" value="F:transmembrane receptor protein tyrosine kinase activity"/>
    <property type="evidence" value="ECO:0007669"/>
    <property type="project" value="InterPro"/>
</dbReference>
<dbReference type="InterPro" id="IPR045272">
    <property type="entry name" value="ANXUR1/2-like"/>
</dbReference>
<evidence type="ECO:0000256" key="11">
    <source>
        <dbReference type="ARBA" id="ARBA00023180"/>
    </source>
</evidence>
<evidence type="ECO:0000256" key="8">
    <source>
        <dbReference type="ARBA" id="ARBA00022840"/>
    </source>
</evidence>
<dbReference type="GO" id="GO:0004674">
    <property type="term" value="F:protein serine/threonine kinase activity"/>
    <property type="evidence" value="ECO:0007669"/>
    <property type="project" value="UniProtKB-KW"/>
</dbReference>
<dbReference type="Gene3D" id="3.30.200.20">
    <property type="entry name" value="Phosphorylase Kinase, domain 1"/>
    <property type="match status" value="1"/>
</dbReference>
<dbReference type="GO" id="GO:0010038">
    <property type="term" value="P:response to metal ion"/>
    <property type="evidence" value="ECO:0007669"/>
    <property type="project" value="UniProtKB-ARBA"/>
</dbReference>
<evidence type="ECO:0000256" key="12">
    <source>
        <dbReference type="SAM" id="MobiDB-lite"/>
    </source>
</evidence>
<dbReference type="InterPro" id="IPR001245">
    <property type="entry name" value="Ser-Thr/Tyr_kinase_cat_dom"/>
</dbReference>
<dbReference type="InterPro" id="IPR008271">
    <property type="entry name" value="Ser/Thr_kinase_AS"/>
</dbReference>
<accession>A0A822YWH3</accession>
<dbReference type="Gene3D" id="2.60.120.430">
    <property type="entry name" value="Galactose-binding lectin"/>
    <property type="match status" value="2"/>
</dbReference>
<feature type="domain" description="Protein kinase" evidence="13">
    <location>
        <begin position="355"/>
        <end position="670"/>
    </location>
</feature>
<evidence type="ECO:0000256" key="6">
    <source>
        <dbReference type="ARBA" id="ARBA00022741"/>
    </source>
</evidence>
<keyword evidence="8" id="KW-0067">ATP-binding</keyword>
<dbReference type="SMART" id="SM00220">
    <property type="entry name" value="S_TKc"/>
    <property type="match status" value="1"/>
</dbReference>
<evidence type="ECO:0000256" key="1">
    <source>
        <dbReference type="ARBA" id="ARBA00004479"/>
    </source>
</evidence>
<keyword evidence="11" id="KW-0325">Glycoprotein</keyword>
<dbReference type="InterPro" id="IPR011009">
    <property type="entry name" value="Kinase-like_dom_sf"/>
</dbReference>
<evidence type="ECO:0000256" key="7">
    <source>
        <dbReference type="ARBA" id="ARBA00022777"/>
    </source>
</evidence>
<keyword evidence="10" id="KW-0472">Membrane</keyword>
<evidence type="ECO:0000256" key="2">
    <source>
        <dbReference type="ARBA" id="ARBA00022527"/>
    </source>
</evidence>
<comment type="subcellular location">
    <subcellularLocation>
        <location evidence="1">Membrane</location>
        <topology evidence="1">Single-pass type I membrane protein</topology>
    </subcellularLocation>
</comment>
<dbReference type="Gene3D" id="1.10.510.10">
    <property type="entry name" value="Transferase(Phosphotransferase) domain 1"/>
    <property type="match status" value="1"/>
</dbReference>
<sequence>MTARIFRYPSTYSFPLNSSGPKFVRLFFYPASYLGLNKSHASFSVTTGRYTLLRNFKPSLTADALELPYLIMEFCINEVENLLTITFTPSTQVSSDAYAFVNGIEICSMPNHFYTHDGHVPTPLVGQKSIFYTDNSTALQMLFRLNVGGNNISPQDDTGMFRDWFADKSYIFGAAYGVTVFNPNITIKYTRQLPSYAAPASIYSTARSMGPSKLVNRNYNLSWLLPVDSRFHYLVRLHFCEFQPEIRKPNQKVFHIFINNQTAESHADVIAWSGGNGIPVYKDYIVYMEHKDLWIKLQPTIESNSMYEDAILNGMEVFKLSDSKNNLAGPTPTVQTGLAEPSSEHSPPESSSRRSEIAVVLGGAAVVFILLGLLISSTSGLREAKREKEQLSSKPTDVICRHFSFAEIEAATRGFDESLLLVTGGFGKVYKGYIDNGATVVAIKRANPMSKQGRHDCAKICIGTLRDHLYGTEKPPLPWKQRLKICIGPARGLHYLHTGAKYTIIHRDIKTTNILLGEMLEAKVADFGLSKVGPTSGSRSHVSTRVKGTFGYLDPEYYRLRRLTEKSDVYSFGIVLFEVLCARGAVDIKAEEESEVGLAGWAVRCLERGTLHEMVDPYLKGTISPECFLKFTQVAKNCLAAAGINPPPMVDVLQNLELALQLQESSCSDR</sequence>
<dbReference type="AlphaFoldDB" id="A0A822YWH3"/>
<dbReference type="Proteomes" id="UP000607653">
    <property type="component" value="Unassembled WGS sequence"/>
</dbReference>
<dbReference type="PROSITE" id="PS50011">
    <property type="entry name" value="PROTEIN_KINASE_DOM"/>
    <property type="match status" value="1"/>
</dbReference>
<dbReference type="Pfam" id="PF12819">
    <property type="entry name" value="Malectin_like"/>
    <property type="match status" value="1"/>
</dbReference>
<keyword evidence="2" id="KW-0723">Serine/threonine-protein kinase</keyword>
<dbReference type="EMBL" id="DUZY01000004">
    <property type="protein sequence ID" value="DAD35106.1"/>
    <property type="molecule type" value="Genomic_DNA"/>
</dbReference>
<dbReference type="InterPro" id="IPR000719">
    <property type="entry name" value="Prot_kinase_dom"/>
</dbReference>
<reference evidence="14 15" key="1">
    <citation type="journal article" date="2020" name="Mol. Biol. Evol.">
        <title>Distinct Expression and Methylation Patterns for Genes with Different Fates following a Single Whole-Genome Duplication in Flowering Plants.</title>
        <authorList>
            <person name="Shi T."/>
            <person name="Rahmani R.S."/>
            <person name="Gugger P.F."/>
            <person name="Wang M."/>
            <person name="Li H."/>
            <person name="Zhang Y."/>
            <person name="Li Z."/>
            <person name="Wang Q."/>
            <person name="Van de Peer Y."/>
            <person name="Marchal K."/>
            <person name="Chen J."/>
        </authorList>
    </citation>
    <scope>NUCLEOTIDE SEQUENCE [LARGE SCALE GENOMIC DNA]</scope>
    <source>
        <tissue evidence="14">Leaf</tissue>
    </source>
</reference>
<dbReference type="GO" id="GO:0016020">
    <property type="term" value="C:membrane"/>
    <property type="evidence" value="ECO:0007669"/>
    <property type="project" value="UniProtKB-SubCell"/>
</dbReference>
<evidence type="ECO:0000256" key="4">
    <source>
        <dbReference type="ARBA" id="ARBA00022692"/>
    </source>
</evidence>
<dbReference type="FunFam" id="2.60.120.430:FF:000003">
    <property type="entry name" value="FERONIA receptor-like kinase"/>
    <property type="match status" value="1"/>
</dbReference>
<name>A0A822YWH3_NELNU</name>
<feature type="compositionally biased region" description="Basic and acidic residues" evidence="12">
    <location>
        <begin position="342"/>
        <end position="354"/>
    </location>
</feature>
<organism evidence="14 15">
    <name type="scientific">Nelumbo nucifera</name>
    <name type="common">Sacred lotus</name>
    <dbReference type="NCBI Taxonomy" id="4432"/>
    <lineage>
        <taxon>Eukaryota</taxon>
        <taxon>Viridiplantae</taxon>
        <taxon>Streptophyta</taxon>
        <taxon>Embryophyta</taxon>
        <taxon>Tracheophyta</taxon>
        <taxon>Spermatophyta</taxon>
        <taxon>Magnoliopsida</taxon>
        <taxon>Proteales</taxon>
        <taxon>Nelumbonaceae</taxon>
        <taxon>Nelumbo</taxon>
    </lineage>
</organism>
<dbReference type="FunFam" id="2.60.120.430:FF:000007">
    <property type="entry name" value="FERONIA receptor-like kinase"/>
    <property type="match status" value="1"/>
</dbReference>
<dbReference type="InterPro" id="IPR024788">
    <property type="entry name" value="Malectin-like_Carb-bd_dom"/>
</dbReference>
<keyword evidence="7" id="KW-0418">Kinase</keyword>
<keyword evidence="4" id="KW-0812">Transmembrane</keyword>
<evidence type="ECO:0000313" key="14">
    <source>
        <dbReference type="EMBL" id="DAD35106.1"/>
    </source>
</evidence>
<keyword evidence="15" id="KW-1185">Reference proteome</keyword>
<evidence type="ECO:0000256" key="3">
    <source>
        <dbReference type="ARBA" id="ARBA00022679"/>
    </source>
</evidence>
<protein>
    <recommendedName>
        <fullName evidence="13">Protein kinase domain-containing protein</fullName>
    </recommendedName>
</protein>
<dbReference type="FunFam" id="1.10.510.10:FF:000252">
    <property type="entry name" value="Receptor-like protein kinase FERONIA"/>
    <property type="match status" value="1"/>
</dbReference>
<evidence type="ECO:0000259" key="13">
    <source>
        <dbReference type="PROSITE" id="PS50011"/>
    </source>
</evidence>
<comment type="caution">
    <text evidence="14">The sequence shown here is derived from an EMBL/GenBank/DDBJ whole genome shotgun (WGS) entry which is preliminary data.</text>
</comment>
<feature type="region of interest" description="Disordered" evidence="12">
    <location>
        <begin position="329"/>
        <end position="354"/>
    </location>
</feature>
<dbReference type="GO" id="GO:0005524">
    <property type="term" value="F:ATP binding"/>
    <property type="evidence" value="ECO:0007669"/>
    <property type="project" value="UniProtKB-KW"/>
</dbReference>
<evidence type="ECO:0000313" key="15">
    <source>
        <dbReference type="Proteomes" id="UP000607653"/>
    </source>
</evidence>
<dbReference type="SUPFAM" id="SSF56112">
    <property type="entry name" value="Protein kinase-like (PK-like)"/>
    <property type="match status" value="1"/>
</dbReference>
<keyword evidence="3" id="KW-0808">Transferase</keyword>
<dbReference type="PANTHER" id="PTHR34590:SF5">
    <property type="entry name" value="OS04G0586500 PROTEIN"/>
    <property type="match status" value="1"/>
</dbReference>
<evidence type="ECO:0000256" key="10">
    <source>
        <dbReference type="ARBA" id="ARBA00023136"/>
    </source>
</evidence>
<evidence type="ECO:0000256" key="5">
    <source>
        <dbReference type="ARBA" id="ARBA00022729"/>
    </source>
</evidence>
<gene>
    <name evidence="14" type="ORF">HUJ06_005746</name>
</gene>
<keyword evidence="9" id="KW-1133">Transmembrane helix</keyword>
<dbReference type="Pfam" id="PF07714">
    <property type="entry name" value="PK_Tyr_Ser-Thr"/>
    <property type="match status" value="1"/>
</dbReference>